<organism evidence="1">
    <name type="scientific">Physcomitrium patens</name>
    <name type="common">Spreading-leaved earth moss</name>
    <name type="synonym">Physcomitrella patens</name>
    <dbReference type="NCBI Taxonomy" id="3218"/>
    <lineage>
        <taxon>Eukaryota</taxon>
        <taxon>Viridiplantae</taxon>
        <taxon>Streptophyta</taxon>
        <taxon>Embryophyta</taxon>
        <taxon>Bryophyta</taxon>
        <taxon>Bryophytina</taxon>
        <taxon>Bryopsida</taxon>
        <taxon>Funariidae</taxon>
        <taxon>Funariales</taxon>
        <taxon>Funariaceae</taxon>
        <taxon>Physcomitrium</taxon>
    </lineage>
</organism>
<dbReference type="EMBL" id="ABEU02000020">
    <property type="protein sequence ID" value="PNR32791.1"/>
    <property type="molecule type" value="Genomic_DNA"/>
</dbReference>
<dbReference type="Gramene" id="Pp3c20_5160V3.1">
    <property type="protein sequence ID" value="PAC:32945421.CDS.1"/>
    <property type="gene ID" value="Pp3c20_5160"/>
</dbReference>
<dbReference type="EnsemblPlants" id="Pp3c20_5160V3.1">
    <property type="protein sequence ID" value="PAC:32945421.CDS.1"/>
    <property type="gene ID" value="Pp3c20_5160"/>
</dbReference>
<dbReference type="InParanoid" id="A0A2K1IU36"/>
<evidence type="ECO:0000313" key="2">
    <source>
        <dbReference type="EnsemblPlants" id="PAC:32945421.CDS.1"/>
    </source>
</evidence>
<evidence type="ECO:0000313" key="3">
    <source>
        <dbReference type="Proteomes" id="UP000006727"/>
    </source>
</evidence>
<reference evidence="1 3" key="1">
    <citation type="journal article" date="2008" name="Science">
        <title>The Physcomitrella genome reveals evolutionary insights into the conquest of land by plants.</title>
        <authorList>
            <person name="Rensing S."/>
            <person name="Lang D."/>
            <person name="Zimmer A."/>
            <person name="Terry A."/>
            <person name="Salamov A."/>
            <person name="Shapiro H."/>
            <person name="Nishiyama T."/>
            <person name="Perroud P.-F."/>
            <person name="Lindquist E."/>
            <person name="Kamisugi Y."/>
            <person name="Tanahashi T."/>
            <person name="Sakakibara K."/>
            <person name="Fujita T."/>
            <person name="Oishi K."/>
            <person name="Shin-I T."/>
            <person name="Kuroki Y."/>
            <person name="Toyoda A."/>
            <person name="Suzuki Y."/>
            <person name="Hashimoto A."/>
            <person name="Yamaguchi K."/>
            <person name="Sugano A."/>
            <person name="Kohara Y."/>
            <person name="Fujiyama A."/>
            <person name="Anterola A."/>
            <person name="Aoki S."/>
            <person name="Ashton N."/>
            <person name="Barbazuk W.B."/>
            <person name="Barker E."/>
            <person name="Bennetzen J."/>
            <person name="Bezanilla M."/>
            <person name="Blankenship R."/>
            <person name="Cho S.H."/>
            <person name="Dutcher S."/>
            <person name="Estelle M."/>
            <person name="Fawcett J.A."/>
            <person name="Gundlach H."/>
            <person name="Hanada K."/>
            <person name="Heyl A."/>
            <person name="Hicks K.A."/>
            <person name="Hugh J."/>
            <person name="Lohr M."/>
            <person name="Mayer K."/>
            <person name="Melkozernov A."/>
            <person name="Murata T."/>
            <person name="Nelson D."/>
            <person name="Pils B."/>
            <person name="Prigge M."/>
            <person name="Reiss B."/>
            <person name="Renner T."/>
            <person name="Rombauts S."/>
            <person name="Rushton P."/>
            <person name="Sanderfoot A."/>
            <person name="Schween G."/>
            <person name="Shiu S.-H."/>
            <person name="Stueber K."/>
            <person name="Theodoulou F.L."/>
            <person name="Tu H."/>
            <person name="Van de Peer Y."/>
            <person name="Verrier P.J."/>
            <person name="Waters E."/>
            <person name="Wood A."/>
            <person name="Yang L."/>
            <person name="Cove D."/>
            <person name="Cuming A."/>
            <person name="Hasebe M."/>
            <person name="Lucas S."/>
            <person name="Mishler D.B."/>
            <person name="Reski R."/>
            <person name="Grigoriev I."/>
            <person name="Quatrano R.S."/>
            <person name="Boore J.L."/>
        </authorList>
    </citation>
    <scope>NUCLEOTIDE SEQUENCE [LARGE SCALE GENOMIC DNA]</scope>
    <source>
        <strain evidence="2 3">cv. Gransden 2004</strain>
    </source>
</reference>
<protein>
    <submittedName>
        <fullName evidence="1 2">Uncharacterized protein</fullName>
    </submittedName>
</protein>
<dbReference type="AlphaFoldDB" id="A0A2K1IU36"/>
<gene>
    <name evidence="1" type="ORF">PHYPA_024733</name>
</gene>
<sequence>MSSDSSLLTTAASDTSSSADSRYVSSGAHYSSARRGYIIDTAREVSTSFPAVQWSSPPLQSCPARSSRRRSYNLKARGVVIAKDTSSGGNQKVFCVCKGCKGQRIVSKSTCYRHLRLEAEVEGEDVNWDAQWGTHHVDGLSHEEALRMHEFIHSTGLRLGF</sequence>
<dbReference type="PaxDb" id="3218-PP1S9_62V6.1"/>
<dbReference type="Gramene" id="Pp3c20_5160V3.2">
    <property type="protein sequence ID" value="PAC:32945422.CDS.1"/>
    <property type="gene ID" value="Pp3c20_5160"/>
</dbReference>
<dbReference type="EnsemblPlants" id="Pp3c20_5160V3.2">
    <property type="protein sequence ID" value="PAC:32945422.CDS.1"/>
    <property type="gene ID" value="Pp3c20_5160"/>
</dbReference>
<proteinExistence type="predicted"/>
<dbReference type="Proteomes" id="UP000006727">
    <property type="component" value="Chromosome 20"/>
</dbReference>
<reference evidence="2" key="3">
    <citation type="submission" date="2020-12" db="UniProtKB">
        <authorList>
            <consortium name="EnsemblPlants"/>
        </authorList>
    </citation>
    <scope>IDENTIFICATION</scope>
</reference>
<evidence type="ECO:0000313" key="1">
    <source>
        <dbReference type="EMBL" id="PNR32791.1"/>
    </source>
</evidence>
<keyword evidence="3" id="KW-1185">Reference proteome</keyword>
<reference evidence="1 3" key="2">
    <citation type="journal article" date="2018" name="Plant J.">
        <title>The Physcomitrella patens chromosome-scale assembly reveals moss genome structure and evolution.</title>
        <authorList>
            <person name="Lang D."/>
            <person name="Ullrich K.K."/>
            <person name="Murat F."/>
            <person name="Fuchs J."/>
            <person name="Jenkins J."/>
            <person name="Haas F.B."/>
            <person name="Piednoel M."/>
            <person name="Gundlach H."/>
            <person name="Van Bel M."/>
            <person name="Meyberg R."/>
            <person name="Vives C."/>
            <person name="Morata J."/>
            <person name="Symeonidi A."/>
            <person name="Hiss M."/>
            <person name="Muchero W."/>
            <person name="Kamisugi Y."/>
            <person name="Saleh O."/>
            <person name="Blanc G."/>
            <person name="Decker E.L."/>
            <person name="van Gessel N."/>
            <person name="Grimwood J."/>
            <person name="Hayes R.D."/>
            <person name="Graham S.W."/>
            <person name="Gunter L.E."/>
            <person name="McDaniel S.F."/>
            <person name="Hoernstein S.N.W."/>
            <person name="Larsson A."/>
            <person name="Li F.W."/>
            <person name="Perroud P.F."/>
            <person name="Phillips J."/>
            <person name="Ranjan P."/>
            <person name="Rokshar D.S."/>
            <person name="Rothfels C.J."/>
            <person name="Schneider L."/>
            <person name="Shu S."/>
            <person name="Stevenson D.W."/>
            <person name="Thummler F."/>
            <person name="Tillich M."/>
            <person name="Villarreal Aguilar J.C."/>
            <person name="Widiez T."/>
            <person name="Wong G.K."/>
            <person name="Wymore A."/>
            <person name="Zhang Y."/>
            <person name="Zimmer A.D."/>
            <person name="Quatrano R.S."/>
            <person name="Mayer K.F.X."/>
            <person name="Goodstein D."/>
            <person name="Casacuberta J.M."/>
            <person name="Vandepoele K."/>
            <person name="Reski R."/>
            <person name="Cuming A.C."/>
            <person name="Tuskan G.A."/>
            <person name="Maumus F."/>
            <person name="Salse J."/>
            <person name="Schmutz J."/>
            <person name="Rensing S.A."/>
        </authorList>
    </citation>
    <scope>NUCLEOTIDE SEQUENCE [LARGE SCALE GENOMIC DNA]</scope>
    <source>
        <strain evidence="2 3">cv. Gransden 2004</strain>
    </source>
</reference>
<name>A0A2K1IU36_PHYPA</name>
<accession>A0A2K1IU36</accession>